<dbReference type="EMBL" id="MN034751">
    <property type="protein sequence ID" value="QDH89313.1"/>
    <property type="molecule type" value="Genomic_DNA"/>
</dbReference>
<accession>A0A514D6Q6</accession>
<evidence type="ECO:0000313" key="1">
    <source>
        <dbReference type="EMBL" id="QDH89313.1"/>
    </source>
</evidence>
<proteinExistence type="predicted"/>
<reference evidence="1" key="1">
    <citation type="submission" date="2019-05" db="EMBL/GenBank/DDBJ databases">
        <title>Metatranscriptomic reconstruction reveals RNA viruses with the potential to shape carbon cycling in soil.</title>
        <authorList>
            <person name="Starr E.P."/>
            <person name="Nuccio E."/>
            <person name="Pett-Ridge J."/>
            <person name="Banfield J.F."/>
            <person name="Firestone M.K."/>
        </authorList>
    </citation>
    <scope>NUCLEOTIDE SEQUENCE</scope>
    <source>
        <strain evidence="1">H2_Bulk_36_scaffold_2733</strain>
    </source>
</reference>
<organism evidence="1">
    <name type="scientific">Riboviria sp</name>
    <dbReference type="NCBI Taxonomy" id="2585031"/>
    <lineage>
        <taxon>Viruses</taxon>
        <taxon>Riboviria</taxon>
    </lineage>
</organism>
<name>A0A514D6Q6_9VIRU</name>
<protein>
    <submittedName>
        <fullName evidence="1">Uncharacterized protein</fullName>
    </submittedName>
</protein>
<gene>
    <name evidence="1" type="ORF">H2Bulk362733_000002</name>
</gene>
<sequence>MRQQSQVTRAVPSAGYRQDVVWTTLTEWPAVTPHANGTIEYRVAQQVVPADATTPSFAQIAALDHKLVEIRIEVTPGLYDPGLLQCIISAALYRGETSPETGQIRQYAGAQTLSLTSGGPMFVWVFKPRVGDRVDSLDGSSPTLSVVLGSQYVLLRPPTGEMPSGSTLR</sequence>